<dbReference type="InterPro" id="IPR025686">
    <property type="entry name" value="Glucos_trans_II"/>
</dbReference>
<evidence type="ECO:0000313" key="2">
    <source>
        <dbReference type="EMBL" id="QNM01564.1"/>
    </source>
</evidence>
<feature type="transmembrane region" description="Helical" evidence="1">
    <location>
        <begin position="167"/>
        <end position="199"/>
    </location>
</feature>
<feature type="transmembrane region" description="Helical" evidence="1">
    <location>
        <begin position="317"/>
        <end position="336"/>
    </location>
</feature>
<dbReference type="EMBL" id="CP060633">
    <property type="protein sequence ID" value="QNM01564.1"/>
    <property type="molecule type" value="Genomic_DNA"/>
</dbReference>
<feature type="transmembrane region" description="Helical" evidence="1">
    <location>
        <begin position="110"/>
        <end position="132"/>
    </location>
</feature>
<keyword evidence="3" id="KW-1185">Reference proteome</keyword>
<name>A0A7G9FSN2_9FIRM</name>
<feature type="transmembrane region" description="Helical" evidence="1">
    <location>
        <begin position="211"/>
        <end position="234"/>
    </location>
</feature>
<feature type="transmembrane region" description="Helical" evidence="1">
    <location>
        <begin position="138"/>
        <end position="155"/>
    </location>
</feature>
<accession>A0A7G9FSN2</accession>
<dbReference type="Proteomes" id="UP000515981">
    <property type="component" value="Chromosome"/>
</dbReference>
<reference evidence="2 3" key="1">
    <citation type="submission" date="2020-08" db="EMBL/GenBank/DDBJ databases">
        <authorList>
            <person name="Liu C."/>
            <person name="Sun Q."/>
        </authorList>
    </citation>
    <scope>NUCLEOTIDE SEQUENCE [LARGE SCALE GENOMIC DNA]</scope>
    <source>
        <strain evidence="2 3">NSJ-8</strain>
    </source>
</reference>
<feature type="transmembrane region" description="Helical" evidence="1">
    <location>
        <begin position="12"/>
        <end position="31"/>
    </location>
</feature>
<proteinExistence type="predicted"/>
<evidence type="ECO:0000313" key="3">
    <source>
        <dbReference type="Proteomes" id="UP000515981"/>
    </source>
</evidence>
<sequence length="551" mass="63536">MKKLWEEFQYFFQQKIYVIILCLTAICGYGFEMTHPSIGIDDTAVSLYLEDGLEVVMGRWFIYLINKIFHLSDFSPFMMELIGVILLCISATLFCVLFRRIFGRKVGLTGYIIFSCIFISNPIISEVYVYYYHDGVDIGYVFSALALICFWSGMDKWSGTRKSAIKYYLGSLICITVAIGCYESMLLLFIIGILLLLYLRAFTDNRRLKSGYVIGQLIIGASITLGVIILRSVILKVMIQVFRLQDMVGFMNQRSITEVLKIFGSNQPIQELWMLLKRFWIVYYVNAVVYLPILGYVIATFVLGMIAVVLGIRRKDIWYLLLLMGMMITPFLLTIVEGRVTLYRSCQYMPFFTGIGFLLLYLFFSERRALPWLRPAYLVLAGIIIYNQAAALNQAFYVDYNKYLNTKEVLTEIALEIERDYGKSTPVIFTGHYSTPYSLVEDYYVSYGSWQYRLIAAITDKVDPHLKEKYFAPQGYCFTGEANYPFIQWAFDAFDGTNREMMNFLEMHGHSFPQVTDPEILEQARTIGDTMPEWPADGSVSLQDGYILVHI</sequence>
<keyword evidence="1" id="KW-1133">Transmembrane helix</keyword>
<dbReference type="KEGG" id="ssun:H9Q77_10590"/>
<organism evidence="2 3">
    <name type="scientific">Simiaoa sunii</name>
    <dbReference type="NCBI Taxonomy" id="2763672"/>
    <lineage>
        <taxon>Bacteria</taxon>
        <taxon>Bacillati</taxon>
        <taxon>Bacillota</taxon>
        <taxon>Clostridia</taxon>
        <taxon>Lachnospirales</taxon>
        <taxon>Lachnospiraceae</taxon>
        <taxon>Simiaoa</taxon>
    </lineage>
</organism>
<feature type="transmembrane region" description="Helical" evidence="1">
    <location>
        <begin position="77"/>
        <end position="98"/>
    </location>
</feature>
<feature type="transmembrane region" description="Helical" evidence="1">
    <location>
        <begin position="281"/>
        <end position="311"/>
    </location>
</feature>
<protein>
    <submittedName>
        <fullName evidence="2">Glucosyltransferase domain-containing protein</fullName>
    </submittedName>
</protein>
<keyword evidence="1" id="KW-0472">Membrane</keyword>
<feature type="transmembrane region" description="Helical" evidence="1">
    <location>
        <begin position="376"/>
        <end position="398"/>
    </location>
</feature>
<keyword evidence="2" id="KW-0808">Transferase</keyword>
<dbReference type="Pfam" id="PF14264">
    <property type="entry name" value="Glucos_trans_II"/>
    <property type="match status" value="1"/>
</dbReference>
<evidence type="ECO:0000256" key="1">
    <source>
        <dbReference type="SAM" id="Phobius"/>
    </source>
</evidence>
<gene>
    <name evidence="2" type="ORF">H9Q77_10590</name>
</gene>
<dbReference type="AlphaFoldDB" id="A0A7G9FSN2"/>
<keyword evidence="1" id="KW-0812">Transmembrane</keyword>
<dbReference type="GO" id="GO:0016740">
    <property type="term" value="F:transferase activity"/>
    <property type="evidence" value="ECO:0007669"/>
    <property type="project" value="UniProtKB-KW"/>
</dbReference>
<dbReference type="RefSeq" id="WP_249325493.1">
    <property type="nucleotide sequence ID" value="NZ_CP060633.1"/>
</dbReference>
<feature type="transmembrane region" description="Helical" evidence="1">
    <location>
        <begin position="348"/>
        <end position="364"/>
    </location>
</feature>